<dbReference type="InterPro" id="IPR015797">
    <property type="entry name" value="NUDIX_hydrolase-like_dom_sf"/>
</dbReference>
<evidence type="ECO:0000256" key="3">
    <source>
        <dbReference type="ARBA" id="ARBA00008343"/>
    </source>
</evidence>
<dbReference type="InterPro" id="IPR005760">
    <property type="entry name" value="A/G_AdeGlyc_MutY"/>
</dbReference>
<dbReference type="PANTHER" id="PTHR42944">
    <property type="entry name" value="ADENINE DNA GLYCOSYLASE"/>
    <property type="match status" value="1"/>
</dbReference>
<keyword evidence="8 14" id="KW-0227">DNA damage</keyword>
<proteinExistence type="inferred from homology"/>
<dbReference type="SUPFAM" id="SSF48150">
    <property type="entry name" value="DNA-glycosylase"/>
    <property type="match status" value="1"/>
</dbReference>
<evidence type="ECO:0000256" key="12">
    <source>
        <dbReference type="ARBA" id="ARBA00023204"/>
    </source>
</evidence>
<dbReference type="OrthoDB" id="9802365at2"/>
<dbReference type="NCBIfam" id="NF008132">
    <property type="entry name" value="PRK10880.1"/>
    <property type="match status" value="1"/>
</dbReference>
<dbReference type="Gene3D" id="1.10.1670.10">
    <property type="entry name" value="Helix-hairpin-Helix base-excision DNA repair enzymes (C-terminal)"/>
    <property type="match status" value="1"/>
</dbReference>
<evidence type="ECO:0000256" key="14">
    <source>
        <dbReference type="RuleBase" id="RU365096"/>
    </source>
</evidence>
<organism evidence="16 17">
    <name type="scientific">Imhoffiella purpurea</name>
    <dbReference type="NCBI Taxonomy" id="1249627"/>
    <lineage>
        <taxon>Bacteria</taxon>
        <taxon>Pseudomonadati</taxon>
        <taxon>Pseudomonadota</taxon>
        <taxon>Gammaproteobacteria</taxon>
        <taxon>Chromatiales</taxon>
        <taxon>Chromatiaceae</taxon>
        <taxon>Imhoffiella</taxon>
    </lineage>
</organism>
<evidence type="ECO:0000256" key="4">
    <source>
        <dbReference type="ARBA" id="ARBA00012045"/>
    </source>
</evidence>
<dbReference type="NCBIfam" id="TIGR01084">
    <property type="entry name" value="mutY"/>
    <property type="match status" value="1"/>
</dbReference>
<keyword evidence="7" id="KW-0479">Metal-binding</keyword>
<dbReference type="InterPro" id="IPR023170">
    <property type="entry name" value="HhH_base_excis_C"/>
</dbReference>
<dbReference type="Proteomes" id="UP000019460">
    <property type="component" value="Unassembled WGS sequence"/>
</dbReference>
<feature type="domain" description="HhH-GPD" evidence="15">
    <location>
        <begin position="42"/>
        <end position="193"/>
    </location>
</feature>
<dbReference type="CDD" id="cd00056">
    <property type="entry name" value="ENDO3c"/>
    <property type="match status" value="1"/>
</dbReference>
<evidence type="ECO:0000313" key="17">
    <source>
        <dbReference type="Proteomes" id="UP000019460"/>
    </source>
</evidence>
<evidence type="ECO:0000256" key="7">
    <source>
        <dbReference type="ARBA" id="ARBA00022723"/>
    </source>
</evidence>
<dbReference type="Pfam" id="PF00730">
    <property type="entry name" value="HhH-GPD"/>
    <property type="match status" value="1"/>
</dbReference>
<dbReference type="EC" id="3.2.2.31" evidence="4 14"/>
<keyword evidence="9" id="KW-0378">Hydrolase</keyword>
<name>W9V8P1_9GAMM</name>
<evidence type="ECO:0000256" key="10">
    <source>
        <dbReference type="ARBA" id="ARBA00023004"/>
    </source>
</evidence>
<dbReference type="SUPFAM" id="SSF55811">
    <property type="entry name" value="Nudix"/>
    <property type="match status" value="1"/>
</dbReference>
<keyword evidence="6" id="KW-0004">4Fe-4S</keyword>
<dbReference type="InterPro" id="IPR029119">
    <property type="entry name" value="MutY_C"/>
</dbReference>
<evidence type="ECO:0000256" key="1">
    <source>
        <dbReference type="ARBA" id="ARBA00000843"/>
    </source>
</evidence>
<evidence type="ECO:0000256" key="5">
    <source>
        <dbReference type="ARBA" id="ARBA00022023"/>
    </source>
</evidence>
<dbReference type="FunFam" id="1.10.340.30:FF:000002">
    <property type="entry name" value="Adenine DNA glycosylase"/>
    <property type="match status" value="1"/>
</dbReference>
<dbReference type="PANTHER" id="PTHR42944:SF1">
    <property type="entry name" value="ADENINE DNA GLYCOSYLASE"/>
    <property type="match status" value="1"/>
</dbReference>
<dbReference type="PATRIC" id="fig|1249627.3.peg.4001"/>
<dbReference type="InterPro" id="IPR000445">
    <property type="entry name" value="HhH_motif"/>
</dbReference>
<keyword evidence="12" id="KW-0234">DNA repair</keyword>
<evidence type="ECO:0000256" key="9">
    <source>
        <dbReference type="ARBA" id="ARBA00022801"/>
    </source>
</evidence>
<keyword evidence="13 14" id="KW-0326">Glycosidase</keyword>
<dbReference type="Pfam" id="PF14815">
    <property type="entry name" value="NUDIX_4"/>
    <property type="match status" value="1"/>
</dbReference>
<dbReference type="GO" id="GO:0006298">
    <property type="term" value="P:mismatch repair"/>
    <property type="evidence" value="ECO:0007669"/>
    <property type="project" value="TreeGrafter"/>
</dbReference>
<accession>W9V8P1</accession>
<dbReference type="GO" id="GO:0032357">
    <property type="term" value="F:oxidized purine DNA binding"/>
    <property type="evidence" value="ECO:0007669"/>
    <property type="project" value="TreeGrafter"/>
</dbReference>
<evidence type="ECO:0000259" key="15">
    <source>
        <dbReference type="SMART" id="SM00478"/>
    </source>
</evidence>
<dbReference type="STRING" id="1249627.D779_3924"/>
<dbReference type="Gene3D" id="1.10.340.30">
    <property type="entry name" value="Hypothetical protein, domain 2"/>
    <property type="match status" value="1"/>
</dbReference>
<dbReference type="InterPro" id="IPR004035">
    <property type="entry name" value="Endouclease-III_FeS-bd_BS"/>
</dbReference>
<dbReference type="InterPro" id="IPR003265">
    <property type="entry name" value="HhH-GPD_domain"/>
</dbReference>
<dbReference type="GO" id="GO:0000701">
    <property type="term" value="F:purine-specific mismatch base pair DNA N-glycosylase activity"/>
    <property type="evidence" value="ECO:0007669"/>
    <property type="project" value="UniProtKB-EC"/>
</dbReference>
<dbReference type="Pfam" id="PF00633">
    <property type="entry name" value="HHH"/>
    <property type="match status" value="1"/>
</dbReference>
<reference evidence="16 17" key="1">
    <citation type="submission" date="2012-11" db="EMBL/GenBank/DDBJ databases">
        <title>Genome assembly of Thiorhodococcus sp. AK35.</title>
        <authorList>
            <person name="Nupur N."/>
            <person name="Khatri I."/>
            <person name="Subramanian S."/>
            <person name="Pinnaka A."/>
        </authorList>
    </citation>
    <scope>NUCLEOTIDE SEQUENCE [LARGE SCALE GENOMIC DNA]</scope>
    <source>
        <strain evidence="16 17">AK35</strain>
    </source>
</reference>
<comment type="caution">
    <text evidence="16">The sequence shown here is derived from an EMBL/GenBank/DDBJ whole genome shotgun (WGS) entry which is preliminary data.</text>
</comment>
<dbReference type="GO" id="GO:0051539">
    <property type="term" value="F:4 iron, 4 sulfur cluster binding"/>
    <property type="evidence" value="ECO:0007669"/>
    <property type="project" value="UniProtKB-UniRule"/>
</dbReference>
<comment type="function">
    <text evidence="2">Adenine glycosylase active on G-A mispairs. MutY also corrects error-prone DNA synthesis past GO lesions which are due to the oxidatively damaged form of guanine: 7,8-dihydro-8-oxoguanine (8-oxo-dGTP).</text>
</comment>
<dbReference type="SMART" id="SM00478">
    <property type="entry name" value="ENDO3c"/>
    <property type="match status" value="1"/>
</dbReference>
<sequence>MHDMTPETFASAVLDWYAVFGRKDLPWQREPAPYPVWVSEIMLQQTQVAVVIPYFERFMTSFPDIGTLANAPVDAVLAHWSGLGYYARARNLHRAAQIVRDRHRGQFPSDFDQVVALPGIGRSTAGAILSLALGQHHPILDGNVKRVLTRCFGIDGWPGSSQILARLWTLAERCTPRNDTGFYNQGMMDLGATLCTRARPACERCPVASHCMARSQNRQHQLPTPRPAKKIPERTTQMLIAMRPTGEILLERRPPSGIWGGLWSLPETPEGRDPGDWSLSQLGQLPAKVEMRPSCRHTFSHYRLDIQVALIRLERGPDRIADDDGRCWRTPDEALNLGIPAPVKRILEELESQIGRS</sequence>
<keyword evidence="10 14" id="KW-0408">Iron</keyword>
<dbReference type="InterPro" id="IPR044298">
    <property type="entry name" value="MIG/MutY"/>
</dbReference>
<dbReference type="GO" id="GO:0034039">
    <property type="term" value="F:8-oxo-7,8-dihydroguanine DNA N-glycosylase activity"/>
    <property type="evidence" value="ECO:0007669"/>
    <property type="project" value="TreeGrafter"/>
</dbReference>
<evidence type="ECO:0000256" key="11">
    <source>
        <dbReference type="ARBA" id="ARBA00023014"/>
    </source>
</evidence>
<dbReference type="GO" id="GO:0046872">
    <property type="term" value="F:metal ion binding"/>
    <property type="evidence" value="ECO:0007669"/>
    <property type="project" value="UniProtKB-UniRule"/>
</dbReference>
<keyword evidence="17" id="KW-1185">Reference proteome</keyword>
<dbReference type="GO" id="GO:0035485">
    <property type="term" value="F:adenine/guanine mispair binding"/>
    <property type="evidence" value="ECO:0007669"/>
    <property type="project" value="TreeGrafter"/>
</dbReference>
<comment type="similarity">
    <text evidence="3 14">Belongs to the Nth/MutY family.</text>
</comment>
<dbReference type="InterPro" id="IPR011257">
    <property type="entry name" value="DNA_glycosylase"/>
</dbReference>
<gene>
    <name evidence="16" type="ORF">D779_3924</name>
</gene>
<dbReference type="EMBL" id="AONC01000077">
    <property type="protein sequence ID" value="EXJ13246.1"/>
    <property type="molecule type" value="Genomic_DNA"/>
</dbReference>
<evidence type="ECO:0000256" key="6">
    <source>
        <dbReference type="ARBA" id="ARBA00022485"/>
    </source>
</evidence>
<dbReference type="AlphaFoldDB" id="W9V8P1"/>
<comment type="catalytic activity">
    <reaction evidence="1 14">
        <text>Hydrolyzes free adenine bases from 7,8-dihydro-8-oxoguanine:adenine mismatched double-stranded DNA, leaving an apurinic site.</text>
        <dbReference type="EC" id="3.2.2.31"/>
    </reaction>
</comment>
<evidence type="ECO:0000256" key="2">
    <source>
        <dbReference type="ARBA" id="ARBA00002933"/>
    </source>
</evidence>
<dbReference type="CDD" id="cd03431">
    <property type="entry name" value="NUDIX_DNA_Glycosylase_C-MutY"/>
    <property type="match status" value="1"/>
</dbReference>
<keyword evidence="11" id="KW-0411">Iron-sulfur</keyword>
<comment type="cofactor">
    <cofactor evidence="14">
        <name>[4Fe-4S] cluster</name>
        <dbReference type="ChEBI" id="CHEBI:49883"/>
    </cofactor>
    <text evidence="14">Binds 1 [4Fe-4S] cluster.</text>
</comment>
<dbReference type="PROSITE" id="PS01155">
    <property type="entry name" value="ENDONUCLEASE_III_2"/>
    <property type="match status" value="1"/>
</dbReference>
<evidence type="ECO:0000256" key="8">
    <source>
        <dbReference type="ARBA" id="ARBA00022763"/>
    </source>
</evidence>
<dbReference type="GO" id="GO:0006284">
    <property type="term" value="P:base-excision repair"/>
    <property type="evidence" value="ECO:0007669"/>
    <property type="project" value="UniProtKB-UniRule"/>
</dbReference>
<dbReference type="eggNOG" id="COG1194">
    <property type="taxonomic scope" value="Bacteria"/>
</dbReference>
<protein>
    <recommendedName>
        <fullName evidence="5 14">Adenine DNA glycosylase</fullName>
        <ecNumber evidence="4 14">3.2.2.31</ecNumber>
    </recommendedName>
</protein>
<dbReference type="Gene3D" id="3.90.79.10">
    <property type="entry name" value="Nucleoside Triphosphate Pyrophosphohydrolase"/>
    <property type="match status" value="1"/>
</dbReference>
<evidence type="ECO:0000313" key="16">
    <source>
        <dbReference type="EMBL" id="EXJ13246.1"/>
    </source>
</evidence>
<evidence type="ECO:0000256" key="13">
    <source>
        <dbReference type="ARBA" id="ARBA00023295"/>
    </source>
</evidence>
<dbReference type="PROSITE" id="PS00764">
    <property type="entry name" value="ENDONUCLEASE_III_1"/>
    <property type="match status" value="1"/>
</dbReference>
<dbReference type="InterPro" id="IPR004036">
    <property type="entry name" value="Endonuclease-III-like_CS2"/>
</dbReference>